<dbReference type="InterPro" id="IPR008183">
    <property type="entry name" value="Aldose_1/G6P_1-epimerase"/>
</dbReference>
<dbReference type="AlphaFoldDB" id="A0A4R9IM33"/>
<keyword evidence="4" id="KW-1185">Reference proteome</keyword>
<dbReference type="GO" id="GO:0030246">
    <property type="term" value="F:carbohydrate binding"/>
    <property type="evidence" value="ECO:0007669"/>
    <property type="project" value="InterPro"/>
</dbReference>
<dbReference type="CDD" id="cd01081">
    <property type="entry name" value="Aldose_epim"/>
    <property type="match status" value="1"/>
</dbReference>
<evidence type="ECO:0000313" key="2">
    <source>
        <dbReference type="EMBL" id="TGK91063.1"/>
    </source>
</evidence>
<reference evidence="2" key="1">
    <citation type="submission" date="2018-10" db="EMBL/GenBank/DDBJ databases">
        <authorList>
            <person name="Vincent A.T."/>
            <person name="Schiettekatte O."/>
            <person name="Bourhy P."/>
            <person name="Veyrier F.J."/>
            <person name="Picardeau M."/>
        </authorList>
    </citation>
    <scope>NUCLEOTIDE SEQUENCE</scope>
    <source>
        <strain evidence="2">201800281</strain>
    </source>
</reference>
<dbReference type="InterPro" id="IPR011013">
    <property type="entry name" value="Gal_mutarotase_sf_dom"/>
</dbReference>
<dbReference type="Proteomes" id="UP000297394">
    <property type="component" value="Unassembled WGS sequence"/>
</dbReference>
<dbReference type="Proteomes" id="UP000297918">
    <property type="component" value="Unassembled WGS sequence"/>
</dbReference>
<dbReference type="GO" id="GO:0005975">
    <property type="term" value="P:carbohydrate metabolic process"/>
    <property type="evidence" value="ECO:0007669"/>
    <property type="project" value="InterPro"/>
</dbReference>
<comment type="caution">
    <text evidence="1">The sequence shown here is derived from an EMBL/GenBank/DDBJ whole genome shotgun (WGS) entry which is preliminary data.</text>
</comment>
<evidence type="ECO:0000313" key="4">
    <source>
        <dbReference type="Proteomes" id="UP000297918"/>
    </source>
</evidence>
<proteinExistence type="predicted"/>
<dbReference type="RefSeq" id="WP_135748233.1">
    <property type="nucleotide sequence ID" value="NZ_RQFL01000024.1"/>
</dbReference>
<accession>A0A4R9IM33</accession>
<evidence type="ECO:0000313" key="1">
    <source>
        <dbReference type="EMBL" id="TGK85303.1"/>
    </source>
</evidence>
<name>A0A4R9IM33_9LEPT</name>
<gene>
    <name evidence="1" type="ORF">EHQ23_11615</name>
    <name evidence="2" type="ORF">EHQ26_13220</name>
</gene>
<dbReference type="EMBL" id="RQFL01000024">
    <property type="protein sequence ID" value="TGK91063.1"/>
    <property type="molecule type" value="Genomic_DNA"/>
</dbReference>
<dbReference type="InterPro" id="IPR014718">
    <property type="entry name" value="GH-type_carb-bd"/>
</dbReference>
<dbReference type="EMBL" id="RQFM01000022">
    <property type="protein sequence ID" value="TGK85303.1"/>
    <property type="molecule type" value="Genomic_DNA"/>
</dbReference>
<organism evidence="1 3">
    <name type="scientific">Leptospira bourretii</name>
    <dbReference type="NCBI Taxonomy" id="2484962"/>
    <lineage>
        <taxon>Bacteria</taxon>
        <taxon>Pseudomonadati</taxon>
        <taxon>Spirochaetota</taxon>
        <taxon>Spirochaetia</taxon>
        <taxon>Leptospirales</taxon>
        <taxon>Leptospiraceae</taxon>
        <taxon>Leptospira</taxon>
    </lineage>
</organism>
<dbReference type="GO" id="GO:0016853">
    <property type="term" value="F:isomerase activity"/>
    <property type="evidence" value="ECO:0007669"/>
    <property type="project" value="InterPro"/>
</dbReference>
<dbReference type="Pfam" id="PF01263">
    <property type="entry name" value="Aldose_epim"/>
    <property type="match status" value="1"/>
</dbReference>
<sequence>MYQLKTKQSCFEIHPTGGGQWLGLHLLSPVDGKSVSVVSGHKAPDPFFASGSFLMFPWVNRLEPNPWAREPFYPSTHWLTDGNGIPLHGLYHNLPRHLVGENISDGVSYAEFEMEIPAPWKGSLLSQIQVKECYQLFPSELKVIYRLTNGSDTEFPFALGIHPYFRWNEDESIDDLFLFGSGFHKVKLGDYLLPEKVQKEDIILNSEETLMGKNLDDLYASIDGEKSYIGLFSMNKKEKLIIQGGEFYQVYTPQDRRSIAIEPMTGTGNFLHFPGGNPKTIAPKTEKKIEFSIRLDRF</sequence>
<dbReference type="OrthoDB" id="9808779at2"/>
<evidence type="ECO:0000313" key="3">
    <source>
        <dbReference type="Proteomes" id="UP000297394"/>
    </source>
</evidence>
<protein>
    <submittedName>
        <fullName evidence="1">Aldose 1-epimerase</fullName>
    </submittedName>
</protein>
<reference evidence="1 3" key="2">
    <citation type="journal article" date="2019" name="PLoS Negl. Trop. Dis.">
        <title>Revisiting the worldwide diversity of Leptospira species in the environment.</title>
        <authorList>
            <person name="Vincent A.T."/>
            <person name="Schiettekatte O."/>
            <person name="Bourhy P."/>
            <person name="Veyrier F.J."/>
            <person name="Picardeau M."/>
        </authorList>
    </citation>
    <scope>NUCLEOTIDE SEQUENCE [LARGE SCALE GENOMIC DNA]</scope>
    <source>
        <strain evidence="1 3">201800280</strain>
        <strain evidence="2">201800281</strain>
    </source>
</reference>
<dbReference type="Gene3D" id="2.70.98.10">
    <property type="match status" value="1"/>
</dbReference>
<dbReference type="SUPFAM" id="SSF74650">
    <property type="entry name" value="Galactose mutarotase-like"/>
    <property type="match status" value="1"/>
</dbReference>